<dbReference type="CDD" id="cd06170">
    <property type="entry name" value="LuxR_C_like"/>
    <property type="match status" value="1"/>
</dbReference>
<dbReference type="PRINTS" id="PR00038">
    <property type="entry name" value="HTHLUXR"/>
</dbReference>
<protein>
    <submittedName>
        <fullName evidence="5">LuxR C-terminal-related transcriptional regulator</fullName>
    </submittedName>
</protein>
<dbReference type="PROSITE" id="PS50043">
    <property type="entry name" value="HTH_LUXR_2"/>
    <property type="match status" value="1"/>
</dbReference>
<evidence type="ECO:0000256" key="2">
    <source>
        <dbReference type="ARBA" id="ARBA00023125"/>
    </source>
</evidence>
<dbReference type="Gene3D" id="1.10.10.10">
    <property type="entry name" value="Winged helix-like DNA-binding domain superfamily/Winged helix DNA-binding domain"/>
    <property type="match status" value="1"/>
</dbReference>
<reference evidence="5" key="1">
    <citation type="submission" date="2022-10" db="EMBL/GenBank/DDBJ databases">
        <title>Whole-Genome Sequencing of Brachybacterium huguangmaarense BRM-3, Isolated from Betula schmidtii.</title>
        <authorList>
            <person name="Haam D."/>
        </authorList>
    </citation>
    <scope>NUCLEOTIDE SEQUENCE</scope>
    <source>
        <strain evidence="5">BRM-3</strain>
    </source>
</reference>
<dbReference type="PANTHER" id="PTHR44688">
    <property type="entry name" value="DNA-BINDING TRANSCRIPTIONAL ACTIVATOR DEVR_DOSR"/>
    <property type="match status" value="1"/>
</dbReference>
<dbReference type="RefSeq" id="WP_263594301.1">
    <property type="nucleotide sequence ID" value="NZ_CP107020.1"/>
</dbReference>
<evidence type="ECO:0000256" key="1">
    <source>
        <dbReference type="ARBA" id="ARBA00023015"/>
    </source>
</evidence>
<feature type="domain" description="HTH luxR-type" evidence="4">
    <location>
        <begin position="1"/>
        <end position="47"/>
    </location>
</feature>
<keyword evidence="6" id="KW-1185">Reference proteome</keyword>
<dbReference type="Proteomes" id="UP001164305">
    <property type="component" value="Chromosome"/>
</dbReference>
<organism evidence="5 6">
    <name type="scientific">Brachybacterium huguangmaarense</name>
    <dbReference type="NCBI Taxonomy" id="1652028"/>
    <lineage>
        <taxon>Bacteria</taxon>
        <taxon>Bacillati</taxon>
        <taxon>Actinomycetota</taxon>
        <taxon>Actinomycetes</taxon>
        <taxon>Micrococcales</taxon>
        <taxon>Dermabacteraceae</taxon>
        <taxon>Brachybacterium</taxon>
    </lineage>
</organism>
<dbReference type="Pfam" id="PF00196">
    <property type="entry name" value="GerE"/>
    <property type="match status" value="1"/>
</dbReference>
<keyword evidence="1" id="KW-0805">Transcription regulation</keyword>
<dbReference type="InterPro" id="IPR036388">
    <property type="entry name" value="WH-like_DNA-bd_sf"/>
</dbReference>
<dbReference type="InterPro" id="IPR000792">
    <property type="entry name" value="Tscrpt_reg_LuxR_C"/>
</dbReference>
<name>A0ABY6G1K8_9MICO</name>
<keyword evidence="3" id="KW-0804">Transcription</keyword>
<gene>
    <name evidence="5" type="ORF">BRM3_01255</name>
</gene>
<dbReference type="EMBL" id="CP107020">
    <property type="protein sequence ID" value="UYG17092.1"/>
    <property type="molecule type" value="Genomic_DNA"/>
</dbReference>
<keyword evidence="2" id="KW-0238">DNA-binding</keyword>
<dbReference type="PANTHER" id="PTHR44688:SF16">
    <property type="entry name" value="DNA-BINDING TRANSCRIPTIONAL ACTIVATOR DEVR_DOSR"/>
    <property type="match status" value="1"/>
</dbReference>
<evidence type="ECO:0000259" key="4">
    <source>
        <dbReference type="PROSITE" id="PS50043"/>
    </source>
</evidence>
<dbReference type="SMART" id="SM00421">
    <property type="entry name" value="HTH_LUXR"/>
    <property type="match status" value="1"/>
</dbReference>
<evidence type="ECO:0000256" key="3">
    <source>
        <dbReference type="ARBA" id="ARBA00023163"/>
    </source>
</evidence>
<accession>A0ABY6G1K8</accession>
<dbReference type="SUPFAM" id="SSF46894">
    <property type="entry name" value="C-terminal effector domain of the bipartite response regulators"/>
    <property type="match status" value="1"/>
</dbReference>
<sequence length="58" mass="6403">MHGRSNEEICERLHLSINTVKTYIRAAYAKMSVTTRSQAVRWGLEHGLGGTATTEGRG</sequence>
<evidence type="ECO:0000313" key="6">
    <source>
        <dbReference type="Proteomes" id="UP001164305"/>
    </source>
</evidence>
<dbReference type="InterPro" id="IPR016032">
    <property type="entry name" value="Sig_transdc_resp-reg_C-effctor"/>
</dbReference>
<evidence type="ECO:0000313" key="5">
    <source>
        <dbReference type="EMBL" id="UYG17092.1"/>
    </source>
</evidence>
<proteinExistence type="predicted"/>